<keyword evidence="4 6" id="KW-1133">Transmembrane helix</keyword>
<sequence>MQMANTDESIGRTRWVHLVPVIFLMYTISYFDRINIGLALPSMSKDLHLTSSNAGLAAGIFFWGYLISFLGAGYLAPRFGAKRVILTALILWGGFAIGTGLVQNYHELLIMRFMLGLSEGPVWTSTAMLLSQWFIQRERARAFGLWNLCLPVGAMLSGPISGLILTYSSWHIMFIIEGLPAWLWAFIWWRQIPTSVDQAKWLPAEEKQRLQTRINAEQIELAAGASPDWWAMLREPAVWLLMGGFSLINMVNYGFGIWLPTALKAASTLSIGYIGLVSALPYLAAIVGLIVVTRSSDRHHERRLHAGIPMIAIGGLLYIGSHIGAHEIVPIMIAFTVMGFFLFMYLPLIFTFTSELLPRSLAIPAMAFIGGFANLFGGFVGPWLVGWLRGVTGNVSLAFGVLAVFGILGGLLVIAIRPKRRRAVVGEIAVSQVGYR</sequence>
<name>A0A8G2CL21_ACIRU</name>
<dbReference type="EMBL" id="FTNE01000011">
    <property type="protein sequence ID" value="SIQ90540.1"/>
    <property type="molecule type" value="Genomic_DNA"/>
</dbReference>
<gene>
    <name evidence="8" type="ORF">SAMN05421828_11189</name>
</gene>
<keyword evidence="5 6" id="KW-0472">Membrane</keyword>
<feature type="transmembrane region" description="Helical" evidence="6">
    <location>
        <begin position="397"/>
        <end position="416"/>
    </location>
</feature>
<dbReference type="InterPro" id="IPR000849">
    <property type="entry name" value="Sugar_P_transporter"/>
</dbReference>
<keyword evidence="2" id="KW-0813">Transport</keyword>
<feature type="transmembrane region" description="Helical" evidence="6">
    <location>
        <begin position="109"/>
        <end position="130"/>
    </location>
</feature>
<dbReference type="Pfam" id="PF07690">
    <property type="entry name" value="MFS_1"/>
    <property type="match status" value="1"/>
</dbReference>
<dbReference type="CDD" id="cd17319">
    <property type="entry name" value="MFS_ExuT_GudP_like"/>
    <property type="match status" value="1"/>
</dbReference>
<accession>A0A8G2CL21</accession>
<reference evidence="8 9" key="1">
    <citation type="submission" date="2017-01" db="EMBL/GenBank/DDBJ databases">
        <authorList>
            <person name="Varghese N."/>
            <person name="Submissions S."/>
        </authorList>
    </citation>
    <scope>NUCLEOTIDE SEQUENCE [LARGE SCALE GENOMIC DNA]</scope>
    <source>
        <strain evidence="8 9">ATCC 35905</strain>
    </source>
</reference>
<evidence type="ECO:0000256" key="4">
    <source>
        <dbReference type="ARBA" id="ARBA00022989"/>
    </source>
</evidence>
<feature type="transmembrane region" description="Helical" evidence="6">
    <location>
        <begin position="237"/>
        <end position="259"/>
    </location>
</feature>
<dbReference type="InterPro" id="IPR011701">
    <property type="entry name" value="MFS"/>
</dbReference>
<dbReference type="AlphaFoldDB" id="A0A8G2CL21"/>
<dbReference type="PROSITE" id="PS50850">
    <property type="entry name" value="MFS"/>
    <property type="match status" value="1"/>
</dbReference>
<feature type="transmembrane region" description="Helical" evidence="6">
    <location>
        <begin position="271"/>
        <end position="292"/>
    </location>
</feature>
<keyword evidence="9" id="KW-1185">Reference proteome</keyword>
<protein>
    <submittedName>
        <fullName evidence="8">Sugar phosphate permease</fullName>
    </submittedName>
</protein>
<feature type="transmembrane region" description="Helical" evidence="6">
    <location>
        <begin position="331"/>
        <end position="350"/>
    </location>
</feature>
<feature type="transmembrane region" description="Helical" evidence="6">
    <location>
        <begin position="304"/>
        <end position="325"/>
    </location>
</feature>
<dbReference type="InterPro" id="IPR036259">
    <property type="entry name" value="MFS_trans_sf"/>
</dbReference>
<evidence type="ECO:0000256" key="1">
    <source>
        <dbReference type="ARBA" id="ARBA00004141"/>
    </source>
</evidence>
<feature type="domain" description="Major facilitator superfamily (MFS) profile" evidence="7">
    <location>
        <begin position="18"/>
        <end position="421"/>
    </location>
</feature>
<feature type="transmembrane region" description="Helical" evidence="6">
    <location>
        <begin position="362"/>
        <end position="385"/>
    </location>
</feature>
<feature type="transmembrane region" description="Helical" evidence="6">
    <location>
        <begin position="142"/>
        <end position="164"/>
    </location>
</feature>
<evidence type="ECO:0000259" key="7">
    <source>
        <dbReference type="PROSITE" id="PS50850"/>
    </source>
</evidence>
<feature type="transmembrane region" description="Helical" evidence="6">
    <location>
        <begin position="12"/>
        <end position="31"/>
    </location>
</feature>
<dbReference type="GO" id="GO:0022857">
    <property type="term" value="F:transmembrane transporter activity"/>
    <property type="evidence" value="ECO:0007669"/>
    <property type="project" value="InterPro"/>
</dbReference>
<feature type="transmembrane region" description="Helical" evidence="6">
    <location>
        <begin position="84"/>
        <end position="103"/>
    </location>
</feature>
<evidence type="ECO:0000313" key="8">
    <source>
        <dbReference type="EMBL" id="SIQ90540.1"/>
    </source>
</evidence>
<dbReference type="PANTHER" id="PTHR43791:SF100">
    <property type="entry name" value="SUGAR TRANSPORTER"/>
    <property type="match status" value="1"/>
</dbReference>
<evidence type="ECO:0000256" key="3">
    <source>
        <dbReference type="ARBA" id="ARBA00022692"/>
    </source>
</evidence>
<dbReference type="GO" id="GO:0005886">
    <property type="term" value="C:plasma membrane"/>
    <property type="evidence" value="ECO:0007669"/>
    <property type="project" value="TreeGrafter"/>
</dbReference>
<dbReference type="PIRSF" id="PIRSF002808">
    <property type="entry name" value="Hexose_phosphate_transp"/>
    <property type="match status" value="1"/>
</dbReference>
<dbReference type="InterPro" id="IPR020846">
    <property type="entry name" value="MFS_dom"/>
</dbReference>
<evidence type="ECO:0000256" key="5">
    <source>
        <dbReference type="ARBA" id="ARBA00023136"/>
    </source>
</evidence>
<evidence type="ECO:0000256" key="6">
    <source>
        <dbReference type="SAM" id="Phobius"/>
    </source>
</evidence>
<dbReference type="Proteomes" id="UP000186308">
    <property type="component" value="Unassembled WGS sequence"/>
</dbReference>
<organism evidence="8 9">
    <name type="scientific">Acidiphilium rubrum</name>
    <dbReference type="NCBI Taxonomy" id="526"/>
    <lineage>
        <taxon>Bacteria</taxon>
        <taxon>Pseudomonadati</taxon>
        <taxon>Pseudomonadota</taxon>
        <taxon>Alphaproteobacteria</taxon>
        <taxon>Acetobacterales</taxon>
        <taxon>Acidocellaceae</taxon>
        <taxon>Acidiphilium</taxon>
    </lineage>
</organism>
<dbReference type="SUPFAM" id="SSF103473">
    <property type="entry name" value="MFS general substrate transporter"/>
    <property type="match status" value="1"/>
</dbReference>
<evidence type="ECO:0000256" key="2">
    <source>
        <dbReference type="ARBA" id="ARBA00022448"/>
    </source>
</evidence>
<comment type="subcellular location">
    <subcellularLocation>
        <location evidence="1">Membrane</location>
        <topology evidence="1">Multi-pass membrane protein</topology>
    </subcellularLocation>
</comment>
<evidence type="ECO:0000313" key="9">
    <source>
        <dbReference type="Proteomes" id="UP000186308"/>
    </source>
</evidence>
<dbReference type="Gene3D" id="1.20.1250.20">
    <property type="entry name" value="MFS general substrate transporter like domains"/>
    <property type="match status" value="2"/>
</dbReference>
<dbReference type="PANTHER" id="PTHR43791">
    <property type="entry name" value="PERMEASE-RELATED"/>
    <property type="match status" value="1"/>
</dbReference>
<keyword evidence="3 6" id="KW-0812">Transmembrane</keyword>
<feature type="transmembrane region" description="Helical" evidence="6">
    <location>
        <begin position="170"/>
        <end position="189"/>
    </location>
</feature>
<feature type="transmembrane region" description="Helical" evidence="6">
    <location>
        <begin position="51"/>
        <end position="72"/>
    </location>
</feature>
<proteinExistence type="predicted"/>
<comment type="caution">
    <text evidence="8">The sequence shown here is derived from an EMBL/GenBank/DDBJ whole genome shotgun (WGS) entry which is preliminary data.</text>
</comment>